<evidence type="ECO:0000313" key="7">
    <source>
        <dbReference type="Proteomes" id="UP000559027"/>
    </source>
</evidence>
<dbReference type="CDD" id="cd14270">
    <property type="entry name" value="UBA"/>
    <property type="match status" value="1"/>
</dbReference>
<proteinExistence type="predicted"/>
<evidence type="ECO:0000256" key="2">
    <source>
        <dbReference type="SAM" id="MobiDB-lite"/>
    </source>
</evidence>
<dbReference type="PROSITE" id="PS50222">
    <property type="entry name" value="EF_HAND_2"/>
    <property type="match status" value="1"/>
</dbReference>
<dbReference type="GO" id="GO:0005509">
    <property type="term" value="F:calcium ion binding"/>
    <property type="evidence" value="ECO:0007669"/>
    <property type="project" value="InterPro"/>
</dbReference>
<feature type="compositionally biased region" description="Polar residues" evidence="2">
    <location>
        <begin position="208"/>
        <end position="221"/>
    </location>
</feature>
<organism evidence="6 7">
    <name type="scientific">Leucocoprinus leucothites</name>
    <dbReference type="NCBI Taxonomy" id="201217"/>
    <lineage>
        <taxon>Eukaryota</taxon>
        <taxon>Fungi</taxon>
        <taxon>Dikarya</taxon>
        <taxon>Basidiomycota</taxon>
        <taxon>Agaricomycotina</taxon>
        <taxon>Agaricomycetes</taxon>
        <taxon>Agaricomycetidae</taxon>
        <taxon>Agaricales</taxon>
        <taxon>Agaricineae</taxon>
        <taxon>Agaricaceae</taxon>
        <taxon>Leucocoprinus</taxon>
    </lineage>
</organism>
<feature type="compositionally biased region" description="Polar residues" evidence="2">
    <location>
        <begin position="242"/>
        <end position="259"/>
    </location>
</feature>
<dbReference type="Gene3D" id="1.10.8.10">
    <property type="entry name" value="DNA helicase RuvA subunit, C-terminal domain"/>
    <property type="match status" value="1"/>
</dbReference>
<feature type="compositionally biased region" description="Low complexity" evidence="2">
    <location>
        <begin position="717"/>
        <end position="727"/>
    </location>
</feature>
<evidence type="ECO:0000259" key="5">
    <source>
        <dbReference type="PROSITE" id="PS50222"/>
    </source>
</evidence>
<feature type="compositionally biased region" description="Low complexity" evidence="2">
    <location>
        <begin position="954"/>
        <end position="977"/>
    </location>
</feature>
<evidence type="ECO:0000256" key="1">
    <source>
        <dbReference type="SAM" id="Coils"/>
    </source>
</evidence>
<feature type="domain" description="UBA" evidence="3">
    <location>
        <begin position="1242"/>
        <end position="1282"/>
    </location>
</feature>
<accession>A0A8H5G556</accession>
<dbReference type="SMART" id="SM00165">
    <property type="entry name" value="UBA"/>
    <property type="match status" value="1"/>
</dbReference>
<dbReference type="Pfam" id="PF12763">
    <property type="entry name" value="EH"/>
    <property type="match status" value="3"/>
</dbReference>
<comment type="caution">
    <text evidence="6">The sequence shown here is derived from an EMBL/GenBank/DDBJ whole genome shotgun (WGS) entry which is preliminary data.</text>
</comment>
<reference evidence="6 7" key="1">
    <citation type="journal article" date="2020" name="ISME J.">
        <title>Uncovering the hidden diversity of litter-decomposition mechanisms in mushroom-forming fungi.</title>
        <authorList>
            <person name="Floudas D."/>
            <person name="Bentzer J."/>
            <person name="Ahren D."/>
            <person name="Johansson T."/>
            <person name="Persson P."/>
            <person name="Tunlid A."/>
        </authorList>
    </citation>
    <scope>NUCLEOTIDE SEQUENCE [LARGE SCALE GENOMIC DNA]</scope>
    <source>
        <strain evidence="6 7">CBS 146.42</strain>
    </source>
</reference>
<feature type="compositionally biased region" description="Low complexity" evidence="2">
    <location>
        <begin position="771"/>
        <end position="785"/>
    </location>
</feature>
<evidence type="ECO:0000313" key="6">
    <source>
        <dbReference type="EMBL" id="KAF5358526.1"/>
    </source>
</evidence>
<feature type="compositionally biased region" description="Pro residues" evidence="2">
    <location>
        <begin position="116"/>
        <end position="126"/>
    </location>
</feature>
<feature type="compositionally biased region" description="Low complexity" evidence="2">
    <location>
        <begin position="1108"/>
        <end position="1117"/>
    </location>
</feature>
<name>A0A8H5G556_9AGAR</name>
<feature type="region of interest" description="Disordered" evidence="2">
    <location>
        <begin position="204"/>
        <end position="290"/>
    </location>
</feature>
<feature type="compositionally biased region" description="Low complexity" evidence="2">
    <location>
        <begin position="447"/>
        <end position="463"/>
    </location>
</feature>
<dbReference type="GO" id="GO:0016197">
    <property type="term" value="P:endosomal transport"/>
    <property type="evidence" value="ECO:0007669"/>
    <property type="project" value="TreeGrafter"/>
</dbReference>
<dbReference type="InterPro" id="IPR015940">
    <property type="entry name" value="UBA"/>
</dbReference>
<dbReference type="InterPro" id="IPR009060">
    <property type="entry name" value="UBA-like_sf"/>
</dbReference>
<dbReference type="GO" id="GO:0006897">
    <property type="term" value="P:endocytosis"/>
    <property type="evidence" value="ECO:0007669"/>
    <property type="project" value="TreeGrafter"/>
</dbReference>
<evidence type="ECO:0000259" key="4">
    <source>
        <dbReference type="PROSITE" id="PS50031"/>
    </source>
</evidence>
<evidence type="ECO:0000259" key="3">
    <source>
        <dbReference type="PROSITE" id="PS50030"/>
    </source>
</evidence>
<sequence length="1282" mass="135284">MSASFTATPAELGLVNQIFAQADKQKLGILNGDVAVKVFGGAKLPGPVLGEIWNIADEENNGWLSKMGTAKALRLIGHAQAGSKVTPALLAKASPLATIDGYSSIPRHNTGASIPKSPPPGFPPLSPQDKIKFQNIFNRSGPTNGLLSGEKSRDIFLKSKNLADTQDRGALDVTDFTIAMYFIQGLMTQQVTFVPTTIPPGLYEQARGPSSNAPSSITTHMSGNSGSLSPLGSSFGRLQPHYTGQSQPLASDHTGISSQPRAPNLPARPSPAPPRPISAAQGNGNDAWDVSPMEKAEADAIFNGQLDTQNVGYIEGDIAVPFMLKSTLPGEVLAQIWDLADINSDGRLTRDGFAIACHLIRKKLAGQPLPASLPPSLIPPSLRKQTSFFQPPPPQAEPPRDLLDFDDTPPASAVSPQATGTMSVLQPQSTGATAVPPVPQRSNTGDPFAPASASSPFGATFTSDLMGDHEDRPHTTSPPLQDQSAELGNVRNQLQSTNRSLETAKVERAKLGSTLATQAAELTALQTQLSSAKAAYDTEVTLLSQLNERFTTQSAEIQKTREELIRSESELSAIRVEKAEIEQAFLRDKEEARDLHKRMIDAGQQADQLKGEVEKAKKEAKQQKGRLAIARKQLATKEAERAKAEKELEEANAEVQTVTKEAEEVETQAAQFIEQPKPVRALSQDTVDIAAAHPLPASPEPVSISKSNNPFERLGMSSSPSSRSQSPFIPFNGPALTSLSTASAEGQNGQAKPEPQASFDDFFGVDESEPAAEPAPAPVTASAAEETSKPVAQINGESVLKDIDIGSTASASPMTAASTEQFVTPPTTATNDPPLEGSDNLTSSAKARFPTLDDASTTFPPLEDVPSAGVQKKDTEKSMTDLDTKLQELEVDDSDSDDSDDDDDSPLAEVAQKAKEKTAPSKAEDTFAEATPSAPAATVPQAQTETAFDDIFGSSDTPAAPPAATSSPAAPKPSSSPFDISTTSQPSELPKYNDTADVNAFDETLSGFSPPPSAKPAQFSFDGFEDSFDFGAAGGVPVSPLPQPTTTVTPTTSAPASAPQVTASPVQPSFDDIFAAPSTTPATQQQTVAAPVTNGSAAQPEAAKPTSFDDTFATFDTNPNLNLESSFMSSSKGTTTEPQTPSSKPFPTSGPVSPKALDASSPRPSVNRTSSPGPRPTSPSAPRKSTSSKDSHEKLKESTTRHSKLSIRFPFGKKKNKNPEPMPPPPSTLAPPIEDIRTKTPASDDDVEAVKQITAMGFSRSQAVEALEKHGYDMRRAIDSLL</sequence>
<feature type="domain" description="EH" evidence="4">
    <location>
        <begin position="294"/>
        <end position="384"/>
    </location>
</feature>
<feature type="compositionally biased region" description="Polar residues" evidence="2">
    <location>
        <begin position="475"/>
        <end position="485"/>
    </location>
</feature>
<dbReference type="SUPFAM" id="SSF46934">
    <property type="entry name" value="UBA-like"/>
    <property type="match status" value="1"/>
</dbReference>
<dbReference type="OrthoDB" id="524326at2759"/>
<protein>
    <submittedName>
        <fullName evidence="6">Uncharacterized protein</fullName>
    </submittedName>
</protein>
<feature type="compositionally biased region" description="Polar residues" evidence="2">
    <location>
        <begin position="735"/>
        <end position="750"/>
    </location>
</feature>
<feature type="compositionally biased region" description="Low complexity" evidence="2">
    <location>
        <begin position="1075"/>
        <end position="1093"/>
    </location>
</feature>
<feature type="compositionally biased region" description="Low complexity" evidence="2">
    <location>
        <begin position="810"/>
        <end position="819"/>
    </location>
</feature>
<dbReference type="CDD" id="cd00052">
    <property type="entry name" value="EH"/>
    <property type="match status" value="2"/>
</dbReference>
<dbReference type="PROSITE" id="PS50031">
    <property type="entry name" value="EH"/>
    <property type="match status" value="2"/>
</dbReference>
<feature type="compositionally biased region" description="Pro residues" evidence="2">
    <location>
        <begin position="266"/>
        <end position="276"/>
    </location>
</feature>
<keyword evidence="1" id="KW-0175">Coiled coil</keyword>
<feature type="compositionally biased region" description="Acidic residues" evidence="2">
    <location>
        <begin position="889"/>
        <end position="906"/>
    </location>
</feature>
<dbReference type="GO" id="GO:0005737">
    <property type="term" value="C:cytoplasm"/>
    <property type="evidence" value="ECO:0007669"/>
    <property type="project" value="TreeGrafter"/>
</dbReference>
<dbReference type="PANTHER" id="PTHR11216:SF170">
    <property type="entry name" value="DYNAMIN ASSOCIATED PROTEIN 160, ISOFORM D"/>
    <property type="match status" value="1"/>
</dbReference>
<feature type="compositionally biased region" description="Basic residues" evidence="2">
    <location>
        <begin position="1201"/>
        <end position="1216"/>
    </location>
</feature>
<feature type="region of interest" description="Disordered" evidence="2">
    <location>
        <begin position="810"/>
        <end position="1245"/>
    </location>
</feature>
<dbReference type="Proteomes" id="UP000559027">
    <property type="component" value="Unassembled WGS sequence"/>
</dbReference>
<feature type="compositionally biased region" description="Low complexity" evidence="2">
    <location>
        <begin position="222"/>
        <end position="238"/>
    </location>
</feature>
<keyword evidence="7" id="KW-1185">Reference proteome</keyword>
<feature type="compositionally biased region" description="Polar residues" evidence="2">
    <location>
        <begin position="978"/>
        <end position="987"/>
    </location>
</feature>
<dbReference type="SUPFAM" id="SSF47473">
    <property type="entry name" value="EF-hand"/>
    <property type="match status" value="3"/>
</dbReference>
<feature type="compositionally biased region" description="Low complexity" evidence="2">
    <location>
        <begin position="1029"/>
        <end position="1066"/>
    </location>
</feature>
<feature type="domain" description="EH" evidence="4">
    <location>
        <begin position="11"/>
        <end position="90"/>
    </location>
</feature>
<dbReference type="InterPro" id="IPR011992">
    <property type="entry name" value="EF-hand-dom_pair"/>
</dbReference>
<dbReference type="InterPro" id="IPR002048">
    <property type="entry name" value="EF_hand_dom"/>
</dbReference>
<feature type="compositionally biased region" description="Polar residues" evidence="2">
    <location>
        <begin position="414"/>
        <end position="432"/>
    </location>
</feature>
<feature type="compositionally biased region" description="Polar residues" evidence="2">
    <location>
        <begin position="820"/>
        <end position="831"/>
    </location>
</feature>
<feature type="domain" description="EF-hand" evidence="5">
    <location>
        <begin position="328"/>
        <end position="363"/>
    </location>
</feature>
<feature type="region of interest" description="Disordered" evidence="2">
    <location>
        <begin position="107"/>
        <end position="129"/>
    </location>
</feature>
<feature type="compositionally biased region" description="Basic and acidic residues" evidence="2">
    <location>
        <begin position="1187"/>
        <end position="1200"/>
    </location>
</feature>
<dbReference type="EMBL" id="JAACJO010000005">
    <property type="protein sequence ID" value="KAF5358526.1"/>
    <property type="molecule type" value="Genomic_DNA"/>
</dbReference>
<dbReference type="SMART" id="SM00027">
    <property type="entry name" value="EH"/>
    <property type="match status" value="3"/>
</dbReference>
<feature type="compositionally biased region" description="Pro residues" evidence="2">
    <location>
        <begin position="1220"/>
        <end position="1229"/>
    </location>
</feature>
<dbReference type="Gene3D" id="1.10.238.10">
    <property type="entry name" value="EF-hand"/>
    <property type="match status" value="3"/>
</dbReference>
<dbReference type="PANTHER" id="PTHR11216">
    <property type="entry name" value="EH DOMAIN"/>
    <property type="match status" value="1"/>
</dbReference>
<dbReference type="InterPro" id="IPR000261">
    <property type="entry name" value="EH_dom"/>
</dbReference>
<dbReference type="GO" id="GO:0005886">
    <property type="term" value="C:plasma membrane"/>
    <property type="evidence" value="ECO:0007669"/>
    <property type="project" value="TreeGrafter"/>
</dbReference>
<feature type="region of interest" description="Disordered" evidence="2">
    <location>
        <begin position="369"/>
        <end position="485"/>
    </location>
</feature>
<dbReference type="PROSITE" id="PS50030">
    <property type="entry name" value="UBA"/>
    <property type="match status" value="1"/>
</dbReference>
<feature type="compositionally biased region" description="Basic and acidic residues" evidence="2">
    <location>
        <begin position="912"/>
        <end position="925"/>
    </location>
</feature>
<feature type="compositionally biased region" description="Polar residues" evidence="2">
    <location>
        <begin position="1118"/>
        <end position="1146"/>
    </location>
</feature>
<feature type="region of interest" description="Disordered" evidence="2">
    <location>
        <begin position="690"/>
        <end position="797"/>
    </location>
</feature>
<feature type="coiled-coil region" evidence="1">
    <location>
        <begin position="543"/>
        <end position="675"/>
    </location>
</feature>
<dbReference type="Pfam" id="PF00627">
    <property type="entry name" value="UBA"/>
    <property type="match status" value="1"/>
</dbReference>
<feature type="compositionally biased region" description="Basic and acidic residues" evidence="2">
    <location>
        <begin position="871"/>
        <end position="888"/>
    </location>
</feature>
<gene>
    <name evidence="6" type="ORF">D9756_001751</name>
</gene>